<dbReference type="AlphaFoldDB" id="A0A7W6C737"/>
<dbReference type="RefSeq" id="WP_183896871.1">
    <property type="nucleotide sequence ID" value="NZ_JACIDV010000008.1"/>
</dbReference>
<sequence>MSSTMSKGRIQSTLRHFLDNEASGGVILMFVAALAIATANSPLADAYFNILHVYIGPLSIQHWINDALMAVFFLLVGLEIKREMLDGQLSTWSRRILPGAAAAGGMVFPALFYIYFNWNDASALRGWAIPTATDIAFALGVLSLFGKRVPASLKIFLAALAIIDDLGAVIVIALFYTADLNLLALSGAAIVVGNLIIFNRMGVKALWPYLMLGAVLWVLVFSSGVHATLAGVVLALTIPLKLTPGTPEATHAQSPLHKLEHHLHKPVAFAIVPIFGFANAGVSFAGVSMSIVTEPLTMGVAAGLLLGKLVGVLGTVAILVNLKLAELPAQASWGQMAGVALLCGIGFTMSLFIGLLAFNDPDVQDHVKIGILLGSLTSGLIGAVLLTAFGRRSET</sequence>
<keyword evidence="8" id="KW-1185">Reference proteome</keyword>
<dbReference type="PANTHER" id="PTHR30341">
    <property type="entry name" value="SODIUM ION/PROTON ANTIPORTER NHAA-RELATED"/>
    <property type="match status" value="1"/>
</dbReference>
<name>A0A7W6C737_9HYPH</name>
<dbReference type="PANTHER" id="PTHR30341:SF0">
    <property type="entry name" value="NA(+)_H(+) ANTIPORTER NHAA"/>
    <property type="match status" value="1"/>
</dbReference>
<feature type="transmembrane region" description="Helical" evidence="6">
    <location>
        <begin position="127"/>
        <end position="146"/>
    </location>
</feature>
<comment type="catalytic activity">
    <reaction evidence="6">
        <text>Na(+)(in) + 2 H(+)(out) = Na(+)(out) + 2 H(+)(in)</text>
        <dbReference type="Rhea" id="RHEA:29251"/>
        <dbReference type="ChEBI" id="CHEBI:15378"/>
        <dbReference type="ChEBI" id="CHEBI:29101"/>
    </reaction>
</comment>
<feature type="transmembrane region" description="Helical" evidence="6">
    <location>
        <begin position="96"/>
        <end position="115"/>
    </location>
</feature>
<keyword evidence="6" id="KW-0915">Sodium</keyword>
<reference evidence="7 8" key="1">
    <citation type="submission" date="2020-08" db="EMBL/GenBank/DDBJ databases">
        <title>Genomic Encyclopedia of Type Strains, Phase IV (KMG-IV): sequencing the most valuable type-strain genomes for metagenomic binning, comparative biology and taxonomic classification.</title>
        <authorList>
            <person name="Goeker M."/>
        </authorList>
    </citation>
    <scope>NUCLEOTIDE SEQUENCE [LARGE SCALE GENOMIC DNA]</scope>
    <source>
        <strain evidence="7 8">DSM 26438</strain>
    </source>
</reference>
<dbReference type="Pfam" id="PF06965">
    <property type="entry name" value="Na_H_antiport_1"/>
    <property type="match status" value="1"/>
</dbReference>
<evidence type="ECO:0000256" key="6">
    <source>
        <dbReference type="HAMAP-Rule" id="MF_01844"/>
    </source>
</evidence>
<evidence type="ECO:0000256" key="5">
    <source>
        <dbReference type="ARBA" id="ARBA00023136"/>
    </source>
</evidence>
<comment type="caution">
    <text evidence="7">The sequence shown here is derived from an EMBL/GenBank/DDBJ whole genome shotgun (WGS) entry which is preliminary data.</text>
</comment>
<keyword evidence="2 6" id="KW-1003">Cell membrane</keyword>
<organism evidence="7 8">
    <name type="scientific">Rhizobium skierniewicense</name>
    <dbReference type="NCBI Taxonomy" id="984260"/>
    <lineage>
        <taxon>Bacteria</taxon>
        <taxon>Pseudomonadati</taxon>
        <taxon>Pseudomonadota</taxon>
        <taxon>Alphaproteobacteria</taxon>
        <taxon>Hyphomicrobiales</taxon>
        <taxon>Rhizobiaceae</taxon>
        <taxon>Rhizobium/Agrobacterium group</taxon>
        <taxon>Rhizobium</taxon>
    </lineage>
</organism>
<dbReference type="Gene3D" id="1.20.1530.10">
    <property type="entry name" value="Na+/H+ antiporter like domain"/>
    <property type="match status" value="1"/>
</dbReference>
<dbReference type="HAMAP" id="MF_01844">
    <property type="entry name" value="NhaA"/>
    <property type="match status" value="1"/>
</dbReference>
<feature type="transmembrane region" description="Helical" evidence="6">
    <location>
        <begin position="332"/>
        <end position="358"/>
    </location>
</feature>
<evidence type="ECO:0000313" key="7">
    <source>
        <dbReference type="EMBL" id="MBB3946975.1"/>
    </source>
</evidence>
<comment type="function">
    <text evidence="6">Na(+)/H(+) antiporter that extrudes sodium in exchange for external protons.</text>
</comment>
<feature type="transmembrane region" description="Helical" evidence="6">
    <location>
        <begin position="210"/>
        <end position="238"/>
    </location>
</feature>
<evidence type="ECO:0000313" key="8">
    <source>
        <dbReference type="Proteomes" id="UP000565286"/>
    </source>
</evidence>
<dbReference type="GO" id="GO:0015385">
    <property type="term" value="F:sodium:proton antiporter activity"/>
    <property type="evidence" value="ECO:0007669"/>
    <property type="project" value="UniProtKB-UniRule"/>
</dbReference>
<protein>
    <recommendedName>
        <fullName evidence="6">Na(+)/H(+) antiporter NhaA</fullName>
    </recommendedName>
    <alternativeName>
        <fullName evidence="6">Sodium/proton antiporter NhaA</fullName>
    </alternativeName>
</protein>
<dbReference type="GO" id="GO:0006885">
    <property type="term" value="P:regulation of pH"/>
    <property type="evidence" value="ECO:0007669"/>
    <property type="project" value="UniProtKB-UniRule"/>
</dbReference>
<feature type="transmembrane region" description="Helical" evidence="6">
    <location>
        <begin position="267"/>
        <end position="287"/>
    </location>
</feature>
<dbReference type="NCBIfam" id="NF007112">
    <property type="entry name" value="PRK09561.1"/>
    <property type="match status" value="1"/>
</dbReference>
<feature type="transmembrane region" description="Helical" evidence="6">
    <location>
        <begin position="182"/>
        <end position="198"/>
    </location>
</feature>
<feature type="transmembrane region" description="Helical" evidence="6">
    <location>
        <begin position="370"/>
        <end position="389"/>
    </location>
</feature>
<evidence type="ECO:0000256" key="1">
    <source>
        <dbReference type="ARBA" id="ARBA00004429"/>
    </source>
</evidence>
<dbReference type="GO" id="GO:0005886">
    <property type="term" value="C:plasma membrane"/>
    <property type="evidence" value="ECO:0007669"/>
    <property type="project" value="UniProtKB-SubCell"/>
</dbReference>
<proteinExistence type="inferred from homology"/>
<keyword evidence="3 6" id="KW-0812">Transmembrane</keyword>
<evidence type="ECO:0000256" key="2">
    <source>
        <dbReference type="ARBA" id="ARBA00022475"/>
    </source>
</evidence>
<comment type="subcellular location">
    <subcellularLocation>
        <location evidence="1">Cell inner membrane</location>
        <topology evidence="1">Multi-pass membrane protein</topology>
    </subcellularLocation>
    <subcellularLocation>
        <location evidence="6">Cell membrane</location>
        <topology evidence="6">Multi-pass membrane protein</topology>
    </subcellularLocation>
</comment>
<feature type="transmembrane region" description="Helical" evidence="6">
    <location>
        <begin position="51"/>
        <end position="76"/>
    </location>
</feature>
<dbReference type="InterPro" id="IPR004670">
    <property type="entry name" value="NhaA"/>
</dbReference>
<keyword evidence="6" id="KW-0406">Ion transport</keyword>
<feature type="transmembrane region" description="Helical" evidence="6">
    <location>
        <begin position="155"/>
        <end position="176"/>
    </location>
</feature>
<keyword evidence="6" id="KW-0739">Sodium transport</keyword>
<dbReference type="NCBIfam" id="TIGR00773">
    <property type="entry name" value="NhaA"/>
    <property type="match status" value="1"/>
</dbReference>
<keyword evidence="6" id="KW-0050">Antiport</keyword>
<feature type="transmembrane region" description="Helical" evidence="6">
    <location>
        <begin position="21"/>
        <end position="39"/>
    </location>
</feature>
<keyword evidence="4 6" id="KW-1133">Transmembrane helix</keyword>
<dbReference type="NCBIfam" id="NF007111">
    <property type="entry name" value="PRK09560.1"/>
    <property type="match status" value="1"/>
</dbReference>
<evidence type="ECO:0000256" key="4">
    <source>
        <dbReference type="ARBA" id="ARBA00022989"/>
    </source>
</evidence>
<evidence type="ECO:0000256" key="3">
    <source>
        <dbReference type="ARBA" id="ARBA00022692"/>
    </source>
</evidence>
<gene>
    <name evidence="6" type="primary">nhaA</name>
    <name evidence="7" type="ORF">GGQ73_002939</name>
</gene>
<accession>A0A7W6C737</accession>
<feature type="transmembrane region" description="Helical" evidence="6">
    <location>
        <begin position="299"/>
        <end position="320"/>
    </location>
</feature>
<keyword evidence="5 6" id="KW-0472">Membrane</keyword>
<keyword evidence="6" id="KW-0813">Transport</keyword>
<dbReference type="EMBL" id="JACIDV010000008">
    <property type="protein sequence ID" value="MBB3946975.1"/>
    <property type="molecule type" value="Genomic_DNA"/>
</dbReference>
<comment type="similarity">
    <text evidence="6">Belongs to the NhaA Na(+)/H(+) (TC 2.A.33) antiporter family.</text>
</comment>
<dbReference type="InterPro" id="IPR023171">
    <property type="entry name" value="Na/H_antiporter_dom_sf"/>
</dbReference>
<dbReference type="Proteomes" id="UP000565286">
    <property type="component" value="Unassembled WGS sequence"/>
</dbReference>